<reference evidence="4 5" key="1">
    <citation type="submission" date="2017-05" db="EMBL/GenBank/DDBJ databases">
        <title>Vagococcus spp. assemblies.</title>
        <authorList>
            <person name="Gulvik C.A."/>
        </authorList>
    </citation>
    <scope>NUCLEOTIDE SEQUENCE [LARGE SCALE GENOMIC DNA]</scope>
    <source>
        <strain evidence="4 5">SS1995</strain>
    </source>
</reference>
<evidence type="ECO:0000259" key="3">
    <source>
        <dbReference type="Pfam" id="PF24661"/>
    </source>
</evidence>
<dbReference type="OrthoDB" id="2351415at2"/>
<dbReference type="AlphaFoldDB" id="A0A429ZZW6"/>
<gene>
    <name evidence="4" type="ORF">CBF37_04530</name>
</gene>
<dbReference type="Pfam" id="PF24661">
    <property type="entry name" value="DUF7649"/>
    <property type="match status" value="1"/>
</dbReference>
<comment type="caution">
    <text evidence="4">The sequence shown here is derived from an EMBL/GenBank/DDBJ whole genome shotgun (WGS) entry which is preliminary data.</text>
</comment>
<dbReference type="PIRSF" id="PIRSF031509">
    <property type="entry name" value="Cell_wall_LiaF/YvqF"/>
    <property type="match status" value="1"/>
</dbReference>
<dbReference type="InterPro" id="IPR016975">
    <property type="entry name" value="Cell_wall_LiaF"/>
</dbReference>
<dbReference type="InterPro" id="IPR056066">
    <property type="entry name" value="DUF7649"/>
</dbReference>
<dbReference type="InterPro" id="IPR047793">
    <property type="entry name" value="LiaF_C"/>
</dbReference>
<dbReference type="InterPro" id="IPR024425">
    <property type="entry name" value="LiaF-like_C"/>
</dbReference>
<dbReference type="RefSeq" id="WP_125983534.1">
    <property type="nucleotide sequence ID" value="NZ_NGJS01000004.1"/>
</dbReference>
<protein>
    <submittedName>
        <fullName evidence="4">Uncharacterized protein</fullName>
    </submittedName>
</protein>
<dbReference type="Pfam" id="PF09922">
    <property type="entry name" value="LiaF-like_C"/>
    <property type="match status" value="1"/>
</dbReference>
<accession>A0A429ZZW6</accession>
<feature type="transmembrane region" description="Helical" evidence="1">
    <location>
        <begin position="57"/>
        <end position="85"/>
    </location>
</feature>
<evidence type="ECO:0000313" key="5">
    <source>
        <dbReference type="Proteomes" id="UP000287857"/>
    </source>
</evidence>
<organism evidence="4 5">
    <name type="scientific">Vagococcus vulneris</name>
    <dbReference type="NCBI Taxonomy" id="1977869"/>
    <lineage>
        <taxon>Bacteria</taxon>
        <taxon>Bacillati</taxon>
        <taxon>Bacillota</taxon>
        <taxon>Bacilli</taxon>
        <taxon>Lactobacillales</taxon>
        <taxon>Enterococcaceae</taxon>
        <taxon>Vagococcus</taxon>
    </lineage>
</organism>
<proteinExistence type="predicted"/>
<sequence length="243" mass="27256">MQSSWKFFFIIEALLLLGGAYQLLTNIPVFILFVFAMFNIGYVLKKKSRTSFNQFQLISGIVLGVLCGLSSPAIWLFLIVAIVFIGSKGIELSGTNLFSNAPWNKKQMVMVETSASEPKSGRRFKRPWLGKQRIGESTFEWNDINIAVPWGDTLVDLGNTLLPKDDNIVIVRKGIGRTRLLVPVGIGIMVEHSAIIGNISFDDKDYALSNESIRLYSEDYDTATRRLKIITNTLFGDVEVIRI</sequence>
<evidence type="ECO:0000259" key="2">
    <source>
        <dbReference type="Pfam" id="PF09922"/>
    </source>
</evidence>
<feature type="domain" description="DUF7649" evidence="3">
    <location>
        <begin position="3"/>
        <end position="88"/>
    </location>
</feature>
<dbReference type="Proteomes" id="UP000287857">
    <property type="component" value="Unassembled WGS sequence"/>
</dbReference>
<dbReference type="EMBL" id="NGJS01000004">
    <property type="protein sequence ID" value="RST99595.1"/>
    <property type="molecule type" value="Genomic_DNA"/>
</dbReference>
<keyword evidence="1" id="KW-1133">Transmembrane helix</keyword>
<dbReference type="NCBIfam" id="NF040535">
    <property type="entry name" value="LiaF_C_term"/>
    <property type="match status" value="1"/>
</dbReference>
<feature type="transmembrane region" description="Helical" evidence="1">
    <location>
        <begin position="29"/>
        <end position="45"/>
    </location>
</feature>
<keyword evidence="5" id="KW-1185">Reference proteome</keyword>
<evidence type="ECO:0000256" key="1">
    <source>
        <dbReference type="SAM" id="Phobius"/>
    </source>
</evidence>
<evidence type="ECO:0000313" key="4">
    <source>
        <dbReference type="EMBL" id="RST99595.1"/>
    </source>
</evidence>
<keyword evidence="1" id="KW-0472">Membrane</keyword>
<feature type="domain" description="Cell wall-active antibiotics response LiaF-like C-terminal" evidence="2">
    <location>
        <begin position="128"/>
        <end position="240"/>
    </location>
</feature>
<name>A0A429ZZW6_9ENTE</name>
<keyword evidence="1" id="KW-0812">Transmembrane</keyword>
<dbReference type="GO" id="GO:0016020">
    <property type="term" value="C:membrane"/>
    <property type="evidence" value="ECO:0007669"/>
    <property type="project" value="InterPro"/>
</dbReference>